<dbReference type="EMBL" id="MRVI01000001">
    <property type="protein sequence ID" value="OOC63709.1"/>
    <property type="molecule type" value="Genomic_DNA"/>
</dbReference>
<feature type="transmembrane region" description="Helical" evidence="7">
    <location>
        <begin position="247"/>
        <end position="267"/>
    </location>
</feature>
<feature type="transmembrane region" description="Helical" evidence="7">
    <location>
        <begin position="279"/>
        <end position="302"/>
    </location>
</feature>
<accession>A0A1B2E2H9</accession>
<evidence type="ECO:0000256" key="4">
    <source>
        <dbReference type="ARBA" id="ARBA00022692"/>
    </source>
</evidence>
<dbReference type="InterPro" id="IPR036259">
    <property type="entry name" value="MFS_trans_sf"/>
</dbReference>
<dbReference type="RefSeq" id="WP_077568370.1">
    <property type="nucleotide sequence ID" value="NZ_CP016809.1"/>
</dbReference>
<feature type="domain" description="Major facilitator superfamily (MFS) profile" evidence="8">
    <location>
        <begin position="7"/>
        <end position="391"/>
    </location>
</feature>
<evidence type="ECO:0000259" key="8">
    <source>
        <dbReference type="PROSITE" id="PS50850"/>
    </source>
</evidence>
<dbReference type="InterPro" id="IPR011701">
    <property type="entry name" value="MFS"/>
</dbReference>
<dbReference type="Proteomes" id="UP000189059">
    <property type="component" value="Unassembled WGS sequence"/>
</dbReference>
<evidence type="ECO:0000256" key="3">
    <source>
        <dbReference type="ARBA" id="ARBA00022475"/>
    </source>
</evidence>
<dbReference type="KEGG" id="pib:BBD41_16820"/>
<dbReference type="AlphaFoldDB" id="A0A1B2E2H9"/>
<dbReference type="InterPro" id="IPR001958">
    <property type="entry name" value="Tet-R_TetA/multi-R_MdtG-like"/>
</dbReference>
<proteinExistence type="predicted"/>
<evidence type="ECO:0000256" key="7">
    <source>
        <dbReference type="SAM" id="Phobius"/>
    </source>
</evidence>
<feature type="transmembrane region" description="Helical" evidence="7">
    <location>
        <begin position="101"/>
        <end position="123"/>
    </location>
</feature>
<dbReference type="PROSITE" id="PS50850">
    <property type="entry name" value="MFS"/>
    <property type="match status" value="1"/>
</dbReference>
<keyword evidence="2" id="KW-0813">Transport</keyword>
<feature type="transmembrane region" description="Helical" evidence="7">
    <location>
        <begin position="9"/>
        <end position="33"/>
    </location>
</feature>
<dbReference type="PANTHER" id="PTHR43414:SF6">
    <property type="entry name" value="MULTIDRUG RESISTANCE PROTEIN MDTG"/>
    <property type="match status" value="1"/>
</dbReference>
<dbReference type="GO" id="GO:0005886">
    <property type="term" value="C:plasma membrane"/>
    <property type="evidence" value="ECO:0007669"/>
    <property type="project" value="UniProtKB-SubCell"/>
</dbReference>
<evidence type="ECO:0000313" key="11">
    <source>
        <dbReference type="Proteomes" id="UP000189059"/>
    </source>
</evidence>
<dbReference type="Pfam" id="PF07690">
    <property type="entry name" value="MFS_1"/>
    <property type="match status" value="1"/>
</dbReference>
<feature type="transmembrane region" description="Helical" evidence="7">
    <location>
        <begin position="130"/>
        <end position="151"/>
    </location>
</feature>
<reference evidence="9" key="1">
    <citation type="submission" date="2016-08" db="EMBL/GenBank/DDBJ databases">
        <title>Complete Genome Seqeunce of Paenibacillus sp. nov. IHBB 9852 from high altitute lake of Indian trans-Himalayas.</title>
        <authorList>
            <person name="Kiran S."/>
            <person name="Swarnkar M.K."/>
            <person name="Rana A."/>
            <person name="Tewari R."/>
            <person name="Gulati A."/>
        </authorList>
    </citation>
    <scope>NUCLEOTIDE SEQUENCE [LARGE SCALE GENOMIC DNA]</scope>
    <source>
        <strain evidence="9">IHBB 9852</strain>
    </source>
</reference>
<dbReference type="SUPFAM" id="SSF103473">
    <property type="entry name" value="MFS general substrate transporter"/>
    <property type="match status" value="1"/>
</dbReference>
<keyword evidence="4 7" id="KW-0812">Transmembrane</keyword>
<reference evidence="10 11" key="2">
    <citation type="submission" date="2016-12" db="EMBL/GenBank/DDBJ databases">
        <title>Genome sequencing and description of Paenibacillus sp. nov. from high altitude lake in the Indian Trans- Himalayas.</title>
        <authorList>
            <person name="Kiran S."/>
            <person name="Swarnkar M.K."/>
            <person name="Rana A."/>
            <person name="Tewari R."/>
            <person name="Gulati A."/>
        </authorList>
    </citation>
    <scope>NUCLEOTIDE SEQUENCE [LARGE SCALE GENOMIC DNA]</scope>
    <source>
        <strain evidence="10 11">IHBB 9951</strain>
    </source>
</reference>
<comment type="subcellular location">
    <subcellularLocation>
        <location evidence="1">Cell membrane</location>
        <topology evidence="1">Multi-pass membrane protein</topology>
    </subcellularLocation>
</comment>
<dbReference type="Gene3D" id="1.20.1250.20">
    <property type="entry name" value="MFS general substrate transporter like domains"/>
    <property type="match status" value="2"/>
</dbReference>
<feature type="transmembrane region" description="Helical" evidence="7">
    <location>
        <begin position="163"/>
        <end position="183"/>
    </location>
</feature>
<feature type="transmembrane region" description="Helical" evidence="7">
    <location>
        <begin position="76"/>
        <end position="95"/>
    </location>
</feature>
<name>A0A1B2E2H9_9BACL</name>
<keyword evidence="11" id="KW-1185">Reference proteome</keyword>
<dbReference type="EMBL" id="CP016809">
    <property type="protein sequence ID" value="ANY74112.1"/>
    <property type="molecule type" value="Genomic_DNA"/>
</dbReference>
<evidence type="ECO:0000256" key="1">
    <source>
        <dbReference type="ARBA" id="ARBA00004651"/>
    </source>
</evidence>
<evidence type="ECO:0000256" key="6">
    <source>
        <dbReference type="ARBA" id="ARBA00023136"/>
    </source>
</evidence>
<evidence type="ECO:0000313" key="10">
    <source>
        <dbReference type="EMBL" id="OOC63709.1"/>
    </source>
</evidence>
<evidence type="ECO:0000313" key="9">
    <source>
        <dbReference type="EMBL" id="ANY74112.1"/>
    </source>
</evidence>
<sequence>MESWKKNLWILWFGSFIVSSSFSMVIPFLPLFLIELGVTKHTEMWSGLLFSSAFFAGALSSPFWGAVGDKYGRKPMIIRAGMVLFVIYVLMAFVTNEYQVLILRLLQGLLSGFIPGAIAIVGTNTPEKKVGYALSMMSTATATGGIMGPMIGGTLASLFSNRMAFGLAGGLCFIATLLVIFWVKEEKFVPSKERVSVMNTFKVAGHNKALLTVLALTLLTQFSVMTIEPVLPLYIAQIGGSSSHTSMIAGFVFSIVGIASILFAARWGRLADKIGFHKVLLIGLLASGIGSLAQMLFSNIWAFSAIRFVYGAFFCAVFPALNGLVVRNTPSEFRGRAFSLSQTANQIGGMAGPLFGGLVSGIFNIHSVFMMTGLLMLITTVITYWTMRNSGQSPLPAKNKTSASS</sequence>
<feature type="transmembrane region" description="Helical" evidence="7">
    <location>
        <begin position="369"/>
        <end position="387"/>
    </location>
</feature>
<evidence type="ECO:0000256" key="5">
    <source>
        <dbReference type="ARBA" id="ARBA00022989"/>
    </source>
</evidence>
<keyword evidence="3" id="KW-1003">Cell membrane</keyword>
<keyword evidence="5 7" id="KW-1133">Transmembrane helix</keyword>
<keyword evidence="6 7" id="KW-0472">Membrane</keyword>
<feature type="transmembrane region" description="Helical" evidence="7">
    <location>
        <begin position="45"/>
        <end position="64"/>
    </location>
</feature>
<protein>
    <submittedName>
        <fullName evidence="9">MFS transporter</fullName>
    </submittedName>
</protein>
<gene>
    <name evidence="10" type="ORF">BBD40_18750</name>
    <name evidence="9" type="ORF">BBD41_16820</name>
</gene>
<organism evidence="9">
    <name type="scientific">Paenibacillus ihbetae</name>
    <dbReference type="NCBI Taxonomy" id="1870820"/>
    <lineage>
        <taxon>Bacteria</taxon>
        <taxon>Bacillati</taxon>
        <taxon>Bacillota</taxon>
        <taxon>Bacilli</taxon>
        <taxon>Bacillales</taxon>
        <taxon>Paenibacillaceae</taxon>
        <taxon>Paenibacillus</taxon>
    </lineage>
</organism>
<dbReference type="PRINTS" id="PR01035">
    <property type="entry name" value="TCRTETA"/>
</dbReference>
<feature type="transmembrane region" description="Helical" evidence="7">
    <location>
        <begin position="209"/>
        <end position="227"/>
    </location>
</feature>
<dbReference type="InterPro" id="IPR020846">
    <property type="entry name" value="MFS_dom"/>
</dbReference>
<dbReference type="PANTHER" id="PTHR43414">
    <property type="entry name" value="MULTIDRUG RESISTANCE PROTEIN MDTG"/>
    <property type="match status" value="1"/>
</dbReference>
<dbReference type="GO" id="GO:0022857">
    <property type="term" value="F:transmembrane transporter activity"/>
    <property type="evidence" value="ECO:0007669"/>
    <property type="project" value="InterPro"/>
</dbReference>
<dbReference type="OrthoDB" id="65739at2"/>
<evidence type="ECO:0000256" key="2">
    <source>
        <dbReference type="ARBA" id="ARBA00022448"/>
    </source>
</evidence>
<feature type="transmembrane region" description="Helical" evidence="7">
    <location>
        <begin position="308"/>
        <end position="326"/>
    </location>
</feature>